<sequence>MEESCVFFTSTDAMVQRKAWQEVCGYLYFNPLRATYIRTGAQLQQGGRTEPIRRHTLHLKSQRLKPPLQRASEE</sequence>
<organism evidence="2 3">
    <name type="scientific">Batillaria attramentaria</name>
    <dbReference type="NCBI Taxonomy" id="370345"/>
    <lineage>
        <taxon>Eukaryota</taxon>
        <taxon>Metazoa</taxon>
        <taxon>Spiralia</taxon>
        <taxon>Lophotrochozoa</taxon>
        <taxon>Mollusca</taxon>
        <taxon>Gastropoda</taxon>
        <taxon>Caenogastropoda</taxon>
        <taxon>Sorbeoconcha</taxon>
        <taxon>Cerithioidea</taxon>
        <taxon>Batillariidae</taxon>
        <taxon>Batillaria</taxon>
    </lineage>
</organism>
<feature type="region of interest" description="Disordered" evidence="1">
    <location>
        <begin position="43"/>
        <end position="74"/>
    </location>
</feature>
<name>A0ABD0LNH8_9CAEN</name>
<dbReference type="Proteomes" id="UP001519460">
    <property type="component" value="Unassembled WGS sequence"/>
</dbReference>
<comment type="caution">
    <text evidence="2">The sequence shown here is derived from an EMBL/GenBank/DDBJ whole genome shotgun (WGS) entry which is preliminary data.</text>
</comment>
<evidence type="ECO:0000256" key="1">
    <source>
        <dbReference type="SAM" id="MobiDB-lite"/>
    </source>
</evidence>
<dbReference type="EMBL" id="JACVVK020000033">
    <property type="protein sequence ID" value="KAK7501095.1"/>
    <property type="molecule type" value="Genomic_DNA"/>
</dbReference>
<keyword evidence="3" id="KW-1185">Reference proteome</keyword>
<protein>
    <submittedName>
        <fullName evidence="2">Uncharacterized protein</fullName>
    </submittedName>
</protein>
<reference evidence="2 3" key="1">
    <citation type="journal article" date="2023" name="Sci. Data">
        <title>Genome assembly of the Korean intertidal mud-creeper Batillaria attramentaria.</title>
        <authorList>
            <person name="Patra A.K."/>
            <person name="Ho P.T."/>
            <person name="Jun S."/>
            <person name="Lee S.J."/>
            <person name="Kim Y."/>
            <person name="Won Y.J."/>
        </authorList>
    </citation>
    <scope>NUCLEOTIDE SEQUENCE [LARGE SCALE GENOMIC DNA]</scope>
    <source>
        <strain evidence="2">Wonlab-2016</strain>
    </source>
</reference>
<feature type="compositionally biased region" description="Basic residues" evidence="1">
    <location>
        <begin position="54"/>
        <end position="63"/>
    </location>
</feature>
<evidence type="ECO:0000313" key="3">
    <source>
        <dbReference type="Proteomes" id="UP001519460"/>
    </source>
</evidence>
<gene>
    <name evidence="2" type="ORF">BaRGS_00007580</name>
</gene>
<accession>A0ABD0LNH8</accession>
<evidence type="ECO:0000313" key="2">
    <source>
        <dbReference type="EMBL" id="KAK7501095.1"/>
    </source>
</evidence>
<dbReference type="AlphaFoldDB" id="A0ABD0LNH8"/>
<proteinExistence type="predicted"/>